<evidence type="ECO:0000256" key="1">
    <source>
        <dbReference type="ARBA" id="ARBA00023186"/>
    </source>
</evidence>
<dbReference type="PRINTS" id="PR00297">
    <property type="entry name" value="CHAPERONIN10"/>
</dbReference>
<dbReference type="InterPro" id="IPR020818">
    <property type="entry name" value="Chaperonin_GroES"/>
</dbReference>
<dbReference type="SUPFAM" id="SSF50129">
    <property type="entry name" value="GroES-like"/>
    <property type="match status" value="1"/>
</dbReference>
<dbReference type="GO" id="GO:0005524">
    <property type="term" value="F:ATP binding"/>
    <property type="evidence" value="ECO:0007669"/>
    <property type="project" value="InterPro"/>
</dbReference>
<evidence type="ECO:0000313" key="2">
    <source>
        <dbReference type="EMBL" id="ASN63817.1"/>
    </source>
</evidence>
<name>A0A221S4L6_9VIRU</name>
<dbReference type="InterPro" id="IPR037124">
    <property type="entry name" value="Chaperonin_GroES_sf"/>
</dbReference>
<dbReference type="Gene3D" id="2.30.33.40">
    <property type="entry name" value="GroES chaperonin"/>
    <property type="match status" value="1"/>
</dbReference>
<dbReference type="SMART" id="SM00883">
    <property type="entry name" value="Cpn10"/>
    <property type="match status" value="1"/>
</dbReference>
<reference evidence="2" key="1">
    <citation type="submission" date="2016-03" db="EMBL/GenBank/DDBJ databases">
        <title>Novel chaperonins are prevalent in the virioplankton and link to viral biology and ecology.</title>
        <authorList>
            <person name="Marine R.L."/>
            <person name="Nasko D.J."/>
            <person name="Polson S.W."/>
            <person name="Wommack K.E."/>
        </authorList>
    </citation>
    <scope>NUCLEOTIDE SEQUENCE</scope>
</reference>
<proteinExistence type="predicted"/>
<sequence>MSNLEVVGHRVLIRPHLQEETSEGGIYLAVGKTFERERGATQIGTIVGIGPNAWLDFKSKNDQGELVAGTPWAKVGDVVYYAKYAGKDVTAGNDAKLVIVNDEDVQCIIHEVEESEDE</sequence>
<dbReference type="CDD" id="cd00320">
    <property type="entry name" value="cpn10"/>
    <property type="match status" value="1"/>
</dbReference>
<organism evidence="2">
    <name type="scientific">uncultured virus</name>
    <dbReference type="NCBI Taxonomy" id="340016"/>
    <lineage>
        <taxon>Viruses</taxon>
        <taxon>environmental samples</taxon>
    </lineage>
</organism>
<dbReference type="GO" id="GO:0044183">
    <property type="term" value="F:protein folding chaperone"/>
    <property type="evidence" value="ECO:0007669"/>
    <property type="project" value="InterPro"/>
</dbReference>
<accession>A0A221S4L6</accession>
<gene>
    <name evidence="2" type="primary">groES</name>
</gene>
<dbReference type="InterPro" id="IPR011032">
    <property type="entry name" value="GroES-like_sf"/>
</dbReference>
<dbReference type="EMBL" id="KU971223">
    <property type="protein sequence ID" value="ASN63817.1"/>
    <property type="molecule type" value="Genomic_DNA"/>
</dbReference>
<keyword evidence="1" id="KW-0143">Chaperone</keyword>
<dbReference type="Pfam" id="PF00166">
    <property type="entry name" value="Cpn10"/>
    <property type="match status" value="1"/>
</dbReference>
<protein>
    <submittedName>
        <fullName evidence="2">Co-chaperonin GroES</fullName>
    </submittedName>
</protein>